<reference evidence="2" key="1">
    <citation type="journal article" date="2019" name="Int. J. Syst. Evol. Microbiol.">
        <title>The Global Catalogue of Microorganisms (GCM) 10K type strain sequencing project: providing services to taxonomists for standard genome sequencing and annotation.</title>
        <authorList>
            <consortium name="The Broad Institute Genomics Platform"/>
            <consortium name="The Broad Institute Genome Sequencing Center for Infectious Disease"/>
            <person name="Wu L."/>
            <person name="Ma J."/>
        </authorList>
    </citation>
    <scope>NUCLEOTIDE SEQUENCE [LARGE SCALE GENOMIC DNA]</scope>
    <source>
        <strain evidence="2">KCTC 23707</strain>
    </source>
</reference>
<organism evidence="1 2">
    <name type="scientific">Chelativorans composti</name>
    <dbReference type="NCBI Taxonomy" id="768533"/>
    <lineage>
        <taxon>Bacteria</taxon>
        <taxon>Pseudomonadati</taxon>
        <taxon>Pseudomonadota</taxon>
        <taxon>Alphaproteobacteria</taxon>
        <taxon>Hyphomicrobiales</taxon>
        <taxon>Phyllobacteriaceae</taxon>
        <taxon>Chelativorans</taxon>
    </lineage>
</organism>
<sequence length="443" mass="50554">MHTRDQRVFRTVSRSAAADFEAARPVLRELAADGRLVDFVELPASEEDPADAALMLEHPRLHPWTYPYEWSFSLLQRAALFHLELHLDLLERGFTLSDASAYNIQFRGPNPIFIDHLSIRPYREGEFWLGHRQFCEQFLNPLLLRAYLDVAPNAWYRGNLEGIPTSDLARLLPMRSRFSWRVMTNIVLPAYVQRRSTSDRDIRFNPGDKRLPLPAMKAMLRQLHKWIASLRSANVSATTWANYATTTTYDDQETARKKDFVARFVRESAVRHVVDLGCNTGEYSKVALDSGANAVTGFDFDQQSLDKAYSRAVNEELHFLPLYLDARNPSPDQGWRQSERTGFRERFQADAVLALAFEHHLAIAHNVPLAEVVEWISSIAPAGVIEFVPKQDPTVKKMLALREDIFPDYTEEVFGAALEAVGTVTARERITETGRTLYAFKRG</sequence>
<gene>
    <name evidence="1" type="ORF">ACFSMZ_14765</name>
</gene>
<comment type="caution">
    <text evidence="1">The sequence shown here is derived from an EMBL/GenBank/DDBJ whole genome shotgun (WGS) entry which is preliminary data.</text>
</comment>
<keyword evidence="1" id="KW-0489">Methyltransferase</keyword>
<dbReference type="RefSeq" id="WP_345098284.1">
    <property type="nucleotide sequence ID" value="NZ_BAABGS010000012.1"/>
</dbReference>
<name>A0ABW5DNX2_9HYPH</name>
<dbReference type="EMBL" id="JBHUIR010000054">
    <property type="protein sequence ID" value="MFD2261010.1"/>
    <property type="molecule type" value="Genomic_DNA"/>
</dbReference>
<protein>
    <submittedName>
        <fullName evidence="1">Class I SAM-dependent methyltransferase</fullName>
    </submittedName>
</protein>
<dbReference type="Gene3D" id="3.40.50.150">
    <property type="entry name" value="Vaccinia Virus protein VP39"/>
    <property type="match status" value="1"/>
</dbReference>
<keyword evidence="1" id="KW-0808">Transferase</keyword>
<dbReference type="GO" id="GO:0008168">
    <property type="term" value="F:methyltransferase activity"/>
    <property type="evidence" value="ECO:0007669"/>
    <property type="project" value="UniProtKB-KW"/>
</dbReference>
<dbReference type="SUPFAM" id="SSF53335">
    <property type="entry name" value="S-adenosyl-L-methionine-dependent methyltransferases"/>
    <property type="match status" value="1"/>
</dbReference>
<dbReference type="InterPro" id="IPR029063">
    <property type="entry name" value="SAM-dependent_MTases_sf"/>
</dbReference>
<dbReference type="Proteomes" id="UP001597373">
    <property type="component" value="Unassembled WGS sequence"/>
</dbReference>
<keyword evidence="2" id="KW-1185">Reference proteome</keyword>
<accession>A0ABW5DNX2</accession>
<evidence type="ECO:0000313" key="1">
    <source>
        <dbReference type="EMBL" id="MFD2261010.1"/>
    </source>
</evidence>
<proteinExistence type="predicted"/>
<dbReference type="GO" id="GO:0032259">
    <property type="term" value="P:methylation"/>
    <property type="evidence" value="ECO:0007669"/>
    <property type="project" value="UniProtKB-KW"/>
</dbReference>
<evidence type="ECO:0000313" key="2">
    <source>
        <dbReference type="Proteomes" id="UP001597373"/>
    </source>
</evidence>